<dbReference type="Pfam" id="PF01032">
    <property type="entry name" value="FecCD"/>
    <property type="match status" value="1"/>
</dbReference>
<evidence type="ECO:0000256" key="2">
    <source>
        <dbReference type="ARBA" id="ARBA00007935"/>
    </source>
</evidence>
<dbReference type="AlphaFoldDB" id="A0A3N0DY93"/>
<keyword evidence="3" id="KW-0813">Transport</keyword>
<dbReference type="GO" id="GO:0022857">
    <property type="term" value="F:transmembrane transporter activity"/>
    <property type="evidence" value="ECO:0007669"/>
    <property type="project" value="InterPro"/>
</dbReference>
<dbReference type="Proteomes" id="UP000269198">
    <property type="component" value="Unassembled WGS sequence"/>
</dbReference>
<feature type="transmembrane region" description="Helical" evidence="8">
    <location>
        <begin position="331"/>
        <end position="356"/>
    </location>
</feature>
<organism evidence="9 10">
    <name type="scientific">Halostreptopolyspora alba</name>
    <dbReference type="NCBI Taxonomy" id="2487137"/>
    <lineage>
        <taxon>Bacteria</taxon>
        <taxon>Bacillati</taxon>
        <taxon>Actinomycetota</taxon>
        <taxon>Actinomycetes</taxon>
        <taxon>Streptosporangiales</taxon>
        <taxon>Nocardiopsidaceae</taxon>
        <taxon>Halostreptopolyspora</taxon>
    </lineage>
</organism>
<accession>A0A3N0DY93</accession>
<evidence type="ECO:0000313" key="9">
    <source>
        <dbReference type="EMBL" id="RNL80579.1"/>
    </source>
</evidence>
<dbReference type="GO" id="GO:0033214">
    <property type="term" value="P:siderophore-iron import into cell"/>
    <property type="evidence" value="ECO:0007669"/>
    <property type="project" value="TreeGrafter"/>
</dbReference>
<comment type="subcellular location">
    <subcellularLocation>
        <location evidence="1">Cell membrane</location>
        <topology evidence="1">Multi-pass membrane protein</topology>
    </subcellularLocation>
</comment>
<dbReference type="Gene3D" id="1.10.3470.10">
    <property type="entry name" value="ABC transporter involved in vitamin B12 uptake, BtuC"/>
    <property type="match status" value="1"/>
</dbReference>
<reference evidence="9 10" key="1">
    <citation type="submission" date="2018-11" db="EMBL/GenBank/DDBJ databases">
        <title>The genome draft of YIM 96095.</title>
        <authorList>
            <person name="Tang S.-K."/>
            <person name="Chunyu W.-X."/>
            <person name="Feng Y.-Z."/>
        </authorList>
    </citation>
    <scope>NUCLEOTIDE SEQUENCE [LARGE SCALE GENOMIC DNA]</scope>
    <source>
        <strain evidence="9 10">YIM 96095</strain>
    </source>
</reference>
<name>A0A3N0DY93_9ACTN</name>
<evidence type="ECO:0000256" key="3">
    <source>
        <dbReference type="ARBA" id="ARBA00022448"/>
    </source>
</evidence>
<dbReference type="EMBL" id="RJMB01000037">
    <property type="protein sequence ID" value="RNL80579.1"/>
    <property type="molecule type" value="Genomic_DNA"/>
</dbReference>
<keyword evidence="5 8" id="KW-0812">Transmembrane</keyword>
<dbReference type="SUPFAM" id="SSF81345">
    <property type="entry name" value="ABC transporter involved in vitamin B12 uptake, BtuC"/>
    <property type="match status" value="1"/>
</dbReference>
<dbReference type="OrthoDB" id="4455417at2"/>
<feature type="transmembrane region" description="Helical" evidence="8">
    <location>
        <begin position="226"/>
        <end position="247"/>
    </location>
</feature>
<feature type="transmembrane region" description="Helical" evidence="8">
    <location>
        <begin position="180"/>
        <end position="199"/>
    </location>
</feature>
<evidence type="ECO:0000256" key="4">
    <source>
        <dbReference type="ARBA" id="ARBA00022475"/>
    </source>
</evidence>
<keyword evidence="4" id="KW-1003">Cell membrane</keyword>
<comment type="caution">
    <text evidence="9">The sequence shown here is derived from an EMBL/GenBank/DDBJ whole genome shotgun (WGS) entry which is preliminary data.</text>
</comment>
<feature type="transmembrane region" description="Helical" evidence="8">
    <location>
        <begin position="33"/>
        <end position="52"/>
    </location>
</feature>
<gene>
    <name evidence="9" type="ORF">EFW17_22790</name>
</gene>
<dbReference type="GO" id="GO:0005886">
    <property type="term" value="C:plasma membrane"/>
    <property type="evidence" value="ECO:0007669"/>
    <property type="project" value="UniProtKB-SubCell"/>
</dbReference>
<dbReference type="InterPro" id="IPR037294">
    <property type="entry name" value="ABC_BtuC-like"/>
</dbReference>
<comment type="similarity">
    <text evidence="2">Belongs to the binding-protein-dependent transport system permease family. FecCD subfamily.</text>
</comment>
<feature type="transmembrane region" description="Helical" evidence="8">
    <location>
        <begin position="149"/>
        <end position="174"/>
    </location>
</feature>
<dbReference type="InterPro" id="IPR000522">
    <property type="entry name" value="ABC_transptr_permease_BtuC"/>
</dbReference>
<dbReference type="CDD" id="cd06550">
    <property type="entry name" value="TM_ABC_iron-siderophores_like"/>
    <property type="match status" value="1"/>
</dbReference>
<feature type="transmembrane region" description="Helical" evidence="8">
    <location>
        <begin position="88"/>
        <end position="108"/>
    </location>
</feature>
<evidence type="ECO:0000256" key="8">
    <source>
        <dbReference type="SAM" id="Phobius"/>
    </source>
</evidence>
<evidence type="ECO:0000256" key="5">
    <source>
        <dbReference type="ARBA" id="ARBA00022692"/>
    </source>
</evidence>
<feature type="transmembrane region" description="Helical" evidence="8">
    <location>
        <begin position="120"/>
        <end position="137"/>
    </location>
</feature>
<evidence type="ECO:0000313" key="10">
    <source>
        <dbReference type="Proteomes" id="UP000269198"/>
    </source>
</evidence>
<proteinExistence type="inferred from homology"/>
<keyword evidence="7 8" id="KW-0472">Membrane</keyword>
<dbReference type="RefSeq" id="WP_123203496.1">
    <property type="nucleotide sequence ID" value="NZ_RJMB01000037.1"/>
</dbReference>
<keyword evidence="6 8" id="KW-1133">Transmembrane helix</keyword>
<evidence type="ECO:0000256" key="6">
    <source>
        <dbReference type="ARBA" id="ARBA00022989"/>
    </source>
</evidence>
<sequence length="364" mass="37796">MTDSPARPRPAAPKRRRSLRLGPLTLLWRTRPLLVALCVFAVLVVAFVRALLSFDDYPMGSADVVRTLVGGGDSGETFVLFTLRMPRALTAALVGAALGLAGAIMQSLTRNPLASPDTLGVTWGASVGAIAVIILGGSTGQVSGLVSRLGVPVGALVGGVLVSMVVFGLAWSSGLESTRLLLVGVAASLFCSNLVYWAMSWTQVQEASRAQTWLTGSMHAADWDRVGPAALALAVLLPLSLAAAHALRALTLGDDSARGLGVRVERARLLLLLIATLLACVAVSAAGPITFVALAAPQIALRLCKLAQPPLVTSALLGSALTLAADQIAAGLFTVSLPVGVFTAVLGAPYLMYLIVRRHREHHL</sequence>
<evidence type="ECO:0000256" key="7">
    <source>
        <dbReference type="ARBA" id="ARBA00023136"/>
    </source>
</evidence>
<keyword evidence="10" id="KW-1185">Reference proteome</keyword>
<feature type="transmembrane region" description="Helical" evidence="8">
    <location>
        <begin position="267"/>
        <end position="294"/>
    </location>
</feature>
<protein>
    <submittedName>
        <fullName evidence="9">Iron ABC transporter permease</fullName>
    </submittedName>
</protein>
<dbReference type="PANTHER" id="PTHR30472">
    <property type="entry name" value="FERRIC ENTEROBACTIN TRANSPORT SYSTEM PERMEASE PROTEIN"/>
    <property type="match status" value="1"/>
</dbReference>
<dbReference type="PANTHER" id="PTHR30472:SF24">
    <property type="entry name" value="FERRIC ENTEROBACTIN TRANSPORT SYSTEM PERMEASE PROTEIN FEPG"/>
    <property type="match status" value="1"/>
</dbReference>
<evidence type="ECO:0000256" key="1">
    <source>
        <dbReference type="ARBA" id="ARBA00004651"/>
    </source>
</evidence>